<feature type="compositionally biased region" description="Basic and acidic residues" evidence="1">
    <location>
        <begin position="473"/>
        <end position="482"/>
    </location>
</feature>
<feature type="compositionally biased region" description="Acidic residues" evidence="1">
    <location>
        <begin position="278"/>
        <end position="367"/>
    </location>
</feature>
<dbReference type="AlphaFoldDB" id="A0A086JX80"/>
<feature type="region of interest" description="Disordered" evidence="1">
    <location>
        <begin position="1"/>
        <end position="43"/>
    </location>
</feature>
<dbReference type="Proteomes" id="UP000028837">
    <property type="component" value="Unassembled WGS sequence"/>
</dbReference>
<gene>
    <name evidence="2" type="ORF">TGDOM2_315910</name>
</gene>
<dbReference type="OrthoDB" id="333853at2759"/>
<dbReference type="VEuPathDB" id="ToxoDB:TGDOM2_315910"/>
<organism evidence="2 3">
    <name type="scientific">Toxoplasma gondii GAB2-2007-GAL-DOM2</name>
    <dbReference type="NCBI Taxonomy" id="1130820"/>
    <lineage>
        <taxon>Eukaryota</taxon>
        <taxon>Sar</taxon>
        <taxon>Alveolata</taxon>
        <taxon>Apicomplexa</taxon>
        <taxon>Conoidasida</taxon>
        <taxon>Coccidia</taxon>
        <taxon>Eucoccidiorida</taxon>
        <taxon>Eimeriorina</taxon>
        <taxon>Sarcocystidae</taxon>
        <taxon>Toxoplasma</taxon>
    </lineage>
</organism>
<feature type="compositionally biased region" description="Polar residues" evidence="1">
    <location>
        <begin position="1"/>
        <end position="11"/>
    </location>
</feature>
<feature type="region of interest" description="Disordered" evidence="1">
    <location>
        <begin position="513"/>
        <end position="575"/>
    </location>
</feature>
<proteinExistence type="predicted"/>
<name>A0A086JX80_TOXGO</name>
<feature type="compositionally biased region" description="Basic and acidic residues" evidence="1">
    <location>
        <begin position="235"/>
        <end position="251"/>
    </location>
</feature>
<feature type="region of interest" description="Disordered" evidence="1">
    <location>
        <begin position="233"/>
        <end position="377"/>
    </location>
</feature>
<feature type="region of interest" description="Disordered" evidence="1">
    <location>
        <begin position="457"/>
        <end position="495"/>
    </location>
</feature>
<evidence type="ECO:0000256" key="1">
    <source>
        <dbReference type="SAM" id="MobiDB-lite"/>
    </source>
</evidence>
<accession>A0A086JX80</accession>
<evidence type="ECO:0000313" key="2">
    <source>
        <dbReference type="EMBL" id="KFG36748.1"/>
    </source>
</evidence>
<sequence length="575" mass="62717">MVQMSSQTTRGVASAKRSKPQSVESRRSLPSVRASQFGDFEGNPARTEGGGAFFLSSEKRSLRSLQSLFCFVAMATLFLNLCADVTATPAPHPPPSPASVHQKTSLMDAMKMELISTVTGRLSLRWRRQWMPTVDAHANEPLELRLSVLETLTTELNEDLNAVLANFPEVAKRKSMIYFISQSRELFLFCFRNRLGITGKNSIVPVGPFASIAFGEPDQLMDVDRWPAVDATPLAEEKEQEQKSAGKRHAEEEESQKTPAPENVQTPEQLPRAGPVETESDANVETESDANVETESDANVETESDADVETESDANVETESDANVETESDANVETESDANVETESDANVETESDANVETENDAEDGNDATDQTQGGMQANLELVTDGDGEKAAVESFAEVAEALKEAEKVFEEWDKRDTDAQSADAVQQEAEKVLKEMDAVLTQAEETGTANAAQEVAEMLQQTEVPETPKVPQETKAEKEAESTGLAEGEPPVTAELQEADKVMQEVEEVLGKMKTLEVGDLEESTQAAELQDRKDEETSQGDEDDEEEEDDDDGEADEEDGDEDEEGAQEAESA</sequence>
<evidence type="ECO:0000313" key="3">
    <source>
        <dbReference type="Proteomes" id="UP000028837"/>
    </source>
</evidence>
<reference evidence="2 3" key="1">
    <citation type="submission" date="2014-02" db="EMBL/GenBank/DDBJ databases">
        <authorList>
            <person name="Sibley D."/>
            <person name="Venepally P."/>
            <person name="Karamycheva S."/>
            <person name="Hadjithomas M."/>
            <person name="Khan A."/>
            <person name="Brunk B."/>
            <person name="Roos D."/>
            <person name="Caler E."/>
            <person name="Lorenzi H."/>
        </authorList>
    </citation>
    <scope>NUCLEOTIDE SEQUENCE [LARGE SCALE GENOMIC DNA]</scope>
    <source>
        <strain evidence="2 3">GAB2-2007-GAL-DOM2</strain>
    </source>
</reference>
<dbReference type="EMBL" id="AHZU02001071">
    <property type="protein sequence ID" value="KFG36748.1"/>
    <property type="molecule type" value="Genomic_DNA"/>
</dbReference>
<protein>
    <submittedName>
        <fullName evidence="2">Uncharacterized protein</fullName>
    </submittedName>
</protein>
<feature type="compositionally biased region" description="Acidic residues" evidence="1">
    <location>
        <begin position="539"/>
        <end position="575"/>
    </location>
</feature>
<comment type="caution">
    <text evidence="2">The sequence shown here is derived from an EMBL/GenBank/DDBJ whole genome shotgun (WGS) entry which is preliminary data.</text>
</comment>